<dbReference type="EMBL" id="CP003488">
    <property type="protein sequence ID" value="AFH95425.1"/>
    <property type="molecule type" value="Genomic_DNA"/>
</dbReference>
<accession>A0A140NQN4</accession>
<feature type="domain" description="Spore coat protein U/FanG" evidence="1">
    <location>
        <begin position="6"/>
        <end position="71"/>
    </location>
</feature>
<evidence type="ECO:0000313" key="2">
    <source>
        <dbReference type="EMBL" id="AFH95425.1"/>
    </source>
</evidence>
<protein>
    <submittedName>
        <fullName evidence="2">Spore coat protein U</fullName>
    </submittedName>
</protein>
<dbReference type="AlphaFoldDB" id="A0A140NQN4"/>
<dbReference type="Pfam" id="PF05229">
    <property type="entry name" value="SCPU"/>
    <property type="match status" value="1"/>
</dbReference>
<dbReference type="HOGENOM" id="CLU_2668179_0_0_6"/>
<sequence length="75" mass="7981">MTNSISNTDKIPYQLKQSSATGSHWGNTATSLTQGNGISGTGNGEVQNFTVYAVVTNTNFTPDTYSDVVTVNVNY</sequence>
<name>A0A140NQN4_PROSM</name>
<dbReference type="KEGG" id="psi:S70_18095"/>
<proteinExistence type="predicted"/>
<organism evidence="2 3">
    <name type="scientific">Providencia stuartii (strain MRSN 2154)</name>
    <dbReference type="NCBI Taxonomy" id="1157951"/>
    <lineage>
        <taxon>Bacteria</taxon>
        <taxon>Pseudomonadati</taxon>
        <taxon>Pseudomonadota</taxon>
        <taxon>Gammaproteobacteria</taxon>
        <taxon>Enterobacterales</taxon>
        <taxon>Morganellaceae</taxon>
        <taxon>Providencia</taxon>
    </lineage>
</organism>
<keyword evidence="2" id="KW-0946">Virion</keyword>
<dbReference type="Proteomes" id="UP000005012">
    <property type="component" value="Chromosome"/>
</dbReference>
<dbReference type="PATRIC" id="fig|1157951.4.peg.3626"/>
<evidence type="ECO:0000259" key="1">
    <source>
        <dbReference type="Pfam" id="PF05229"/>
    </source>
</evidence>
<gene>
    <name evidence="2" type="ordered locus">S70_18095</name>
</gene>
<dbReference type="SMART" id="SM00972">
    <property type="entry name" value="SCPU"/>
    <property type="match status" value="1"/>
</dbReference>
<reference evidence="3" key="2">
    <citation type="submission" date="2012-04" db="EMBL/GenBank/DDBJ databases">
        <title>Complete genome sequence of Providencia stuartii clinical isolate MRSN 2154.</title>
        <authorList>
            <person name="Clifford R.J."/>
            <person name="Hang J."/>
            <person name="Riley M.C."/>
            <person name="Onmus-Leone F."/>
            <person name="Kuschner R.A."/>
            <person name="Lesho E.P."/>
            <person name="Waterman P.E."/>
        </authorList>
    </citation>
    <scope>NUCLEOTIDE SEQUENCE [LARGE SCALE GENOMIC DNA]</scope>
    <source>
        <strain evidence="3">MRSN 2154</strain>
    </source>
</reference>
<keyword evidence="2" id="KW-0167">Capsid protein</keyword>
<evidence type="ECO:0000313" key="3">
    <source>
        <dbReference type="Proteomes" id="UP000005012"/>
    </source>
</evidence>
<dbReference type="InterPro" id="IPR007893">
    <property type="entry name" value="Spore_coat_U/FanG"/>
</dbReference>
<reference evidence="2 3" key="1">
    <citation type="journal article" date="2012" name="J. Bacteriol.">
        <title>Complete Genome Sequence of Providencia stuartii Clinical Isolate MRSN 2154.</title>
        <authorList>
            <person name="Clifford R.J."/>
            <person name="Hang J."/>
            <person name="Riley M.C."/>
            <person name="Onmus-Leone F."/>
            <person name="Kuschner R.A."/>
            <person name="Lesho E.P."/>
            <person name="Waterman P.E."/>
        </authorList>
    </citation>
    <scope>NUCLEOTIDE SEQUENCE [LARGE SCALE GENOMIC DNA]</scope>
    <source>
        <strain evidence="2 3">MRSN 2154</strain>
    </source>
</reference>